<gene>
    <name evidence="2" type="ORF">E5288_WYG003701</name>
</gene>
<organism evidence="2 3">
    <name type="scientific">Bos mutus</name>
    <name type="common">wild yak</name>
    <dbReference type="NCBI Taxonomy" id="72004"/>
    <lineage>
        <taxon>Eukaryota</taxon>
        <taxon>Metazoa</taxon>
        <taxon>Chordata</taxon>
        <taxon>Craniata</taxon>
        <taxon>Vertebrata</taxon>
        <taxon>Euteleostomi</taxon>
        <taxon>Mammalia</taxon>
        <taxon>Eutheria</taxon>
        <taxon>Laurasiatheria</taxon>
        <taxon>Artiodactyla</taxon>
        <taxon>Ruminantia</taxon>
        <taxon>Pecora</taxon>
        <taxon>Bovidae</taxon>
        <taxon>Bovinae</taxon>
        <taxon>Bos</taxon>
    </lineage>
</organism>
<feature type="compositionally biased region" description="Pro residues" evidence="1">
    <location>
        <begin position="31"/>
        <end position="46"/>
    </location>
</feature>
<dbReference type="EMBL" id="VBQZ03000341">
    <property type="protein sequence ID" value="MXQ99076.1"/>
    <property type="molecule type" value="Genomic_DNA"/>
</dbReference>
<dbReference type="Proteomes" id="UP000322234">
    <property type="component" value="Unassembled WGS sequence"/>
</dbReference>
<sequence>MESKSVTWHFSNRMSSCQPKTREQTESPRAGPHPRPGPGTPSPAPLPRRDPRIPARSRGCGQARRSEQRRAARSRRCSEVTQSPFCPVPGPSSGFQRPPQPCPGLDGGSTLVMLNGE</sequence>
<dbReference type="AlphaFoldDB" id="A0A6B0SGA5"/>
<accession>A0A6B0SGA5</accession>
<keyword evidence="3" id="KW-1185">Reference proteome</keyword>
<feature type="compositionally biased region" description="Polar residues" evidence="1">
    <location>
        <begin position="1"/>
        <end position="19"/>
    </location>
</feature>
<feature type="region of interest" description="Disordered" evidence="1">
    <location>
        <begin position="1"/>
        <end position="117"/>
    </location>
</feature>
<reference evidence="2" key="1">
    <citation type="submission" date="2019-10" db="EMBL/GenBank/DDBJ databases">
        <title>The sequence and de novo assembly of the wild yak genome.</title>
        <authorList>
            <person name="Liu Y."/>
        </authorList>
    </citation>
    <scope>NUCLEOTIDE SEQUENCE [LARGE SCALE GENOMIC DNA]</scope>
    <source>
        <strain evidence="2">WY2019</strain>
    </source>
</reference>
<comment type="caution">
    <text evidence="2">The sequence shown here is derived from an EMBL/GenBank/DDBJ whole genome shotgun (WGS) entry which is preliminary data.</text>
</comment>
<proteinExistence type="predicted"/>
<name>A0A6B0SGA5_9CETA</name>
<protein>
    <submittedName>
        <fullName evidence="2">Uncharacterized protein</fullName>
    </submittedName>
</protein>
<evidence type="ECO:0000313" key="3">
    <source>
        <dbReference type="Proteomes" id="UP000322234"/>
    </source>
</evidence>
<evidence type="ECO:0000313" key="2">
    <source>
        <dbReference type="EMBL" id="MXQ99076.1"/>
    </source>
</evidence>
<evidence type="ECO:0000256" key="1">
    <source>
        <dbReference type="SAM" id="MobiDB-lite"/>
    </source>
</evidence>